<accession>A0A4Z2IYN2</accession>
<reference evidence="1 2" key="1">
    <citation type="submission" date="2019-03" db="EMBL/GenBank/DDBJ databases">
        <title>First draft genome of Liparis tanakae, snailfish: a comprehensive survey of snailfish specific genes.</title>
        <authorList>
            <person name="Kim W."/>
            <person name="Song I."/>
            <person name="Jeong J.-H."/>
            <person name="Kim D."/>
            <person name="Kim S."/>
            <person name="Ryu S."/>
            <person name="Song J.Y."/>
            <person name="Lee S.K."/>
        </authorList>
    </citation>
    <scope>NUCLEOTIDE SEQUENCE [LARGE SCALE GENOMIC DNA]</scope>
    <source>
        <tissue evidence="1">Muscle</tissue>
    </source>
</reference>
<dbReference type="InterPro" id="IPR029056">
    <property type="entry name" value="Ribokinase-like"/>
</dbReference>
<dbReference type="AlphaFoldDB" id="A0A4Z2IYN2"/>
<proteinExistence type="predicted"/>
<dbReference type="Gene3D" id="3.40.1190.20">
    <property type="match status" value="1"/>
</dbReference>
<keyword evidence="1" id="KW-0418">Kinase</keyword>
<dbReference type="Gene3D" id="3.30.1110.10">
    <property type="match status" value="1"/>
</dbReference>
<sequence length="95" mass="10651">MMFEGVKVSRQLLLFGWDFRGVREQGPMLSALKDKDSISPQNPALHHARFDEIVKRNKVEYHAGGSTQNSVKIAQALTGERAVMASVPREKRSVD</sequence>
<name>A0A4Z2IYN2_9TELE</name>
<keyword evidence="2" id="KW-1185">Reference proteome</keyword>
<dbReference type="Proteomes" id="UP000314294">
    <property type="component" value="Unassembled WGS sequence"/>
</dbReference>
<dbReference type="GO" id="GO:0016301">
    <property type="term" value="F:kinase activity"/>
    <property type="evidence" value="ECO:0007669"/>
    <property type="project" value="UniProtKB-KW"/>
</dbReference>
<keyword evidence="1" id="KW-0808">Transferase</keyword>
<dbReference type="EMBL" id="SRLO01000039">
    <property type="protein sequence ID" value="TNN82412.1"/>
    <property type="molecule type" value="Genomic_DNA"/>
</dbReference>
<protein>
    <submittedName>
        <fullName evidence="1">Adenosine kinase</fullName>
    </submittedName>
</protein>
<evidence type="ECO:0000313" key="2">
    <source>
        <dbReference type="Proteomes" id="UP000314294"/>
    </source>
</evidence>
<evidence type="ECO:0000313" key="1">
    <source>
        <dbReference type="EMBL" id="TNN82412.1"/>
    </source>
</evidence>
<comment type="caution">
    <text evidence="1">The sequence shown here is derived from an EMBL/GenBank/DDBJ whole genome shotgun (WGS) entry which is preliminary data.</text>
</comment>
<organism evidence="1 2">
    <name type="scientific">Liparis tanakae</name>
    <name type="common">Tanaka's snailfish</name>
    <dbReference type="NCBI Taxonomy" id="230148"/>
    <lineage>
        <taxon>Eukaryota</taxon>
        <taxon>Metazoa</taxon>
        <taxon>Chordata</taxon>
        <taxon>Craniata</taxon>
        <taxon>Vertebrata</taxon>
        <taxon>Euteleostomi</taxon>
        <taxon>Actinopterygii</taxon>
        <taxon>Neopterygii</taxon>
        <taxon>Teleostei</taxon>
        <taxon>Neoteleostei</taxon>
        <taxon>Acanthomorphata</taxon>
        <taxon>Eupercaria</taxon>
        <taxon>Perciformes</taxon>
        <taxon>Cottioidei</taxon>
        <taxon>Cottales</taxon>
        <taxon>Liparidae</taxon>
        <taxon>Liparis</taxon>
    </lineage>
</organism>
<gene>
    <name evidence="1" type="primary">Adk_2</name>
    <name evidence="1" type="ORF">EYF80_007247</name>
</gene>